<feature type="compositionally biased region" description="Low complexity" evidence="1">
    <location>
        <begin position="10"/>
        <end position="20"/>
    </location>
</feature>
<feature type="non-terminal residue" evidence="2">
    <location>
        <position position="1"/>
    </location>
</feature>
<dbReference type="AlphaFoldDB" id="A0A6J4JWD7"/>
<sequence length="37" mass="3955">AQARARHARPLPAAQALAHRMGTHGRRVEGAPSRSVL</sequence>
<reference evidence="2" key="1">
    <citation type="submission" date="2020-02" db="EMBL/GenBank/DDBJ databases">
        <authorList>
            <person name="Meier V. D."/>
        </authorList>
    </citation>
    <scope>NUCLEOTIDE SEQUENCE</scope>
    <source>
        <strain evidence="2">AVDCRST_MAG27</strain>
    </source>
</reference>
<evidence type="ECO:0000313" key="2">
    <source>
        <dbReference type="EMBL" id="CAA9289306.1"/>
    </source>
</evidence>
<feature type="region of interest" description="Disordered" evidence="1">
    <location>
        <begin position="1"/>
        <end position="37"/>
    </location>
</feature>
<dbReference type="EMBL" id="CADCTD010000189">
    <property type="protein sequence ID" value="CAA9289306.1"/>
    <property type="molecule type" value="Genomic_DNA"/>
</dbReference>
<organism evidence="2">
    <name type="scientific">uncultured Craurococcus sp</name>
    <dbReference type="NCBI Taxonomy" id="1135998"/>
    <lineage>
        <taxon>Bacteria</taxon>
        <taxon>Pseudomonadati</taxon>
        <taxon>Pseudomonadota</taxon>
        <taxon>Alphaproteobacteria</taxon>
        <taxon>Acetobacterales</taxon>
        <taxon>Acetobacteraceae</taxon>
        <taxon>Craurococcus</taxon>
        <taxon>environmental samples</taxon>
    </lineage>
</organism>
<gene>
    <name evidence="2" type="ORF">AVDCRST_MAG27-4536</name>
</gene>
<accession>A0A6J4JWD7</accession>
<evidence type="ECO:0000256" key="1">
    <source>
        <dbReference type="SAM" id="MobiDB-lite"/>
    </source>
</evidence>
<name>A0A6J4JWD7_9PROT</name>
<feature type="non-terminal residue" evidence="2">
    <location>
        <position position="37"/>
    </location>
</feature>
<protein>
    <submittedName>
        <fullName evidence="2">Uncharacterized protein</fullName>
    </submittedName>
</protein>
<proteinExistence type="predicted"/>